<dbReference type="InterPro" id="IPR011008">
    <property type="entry name" value="Dimeric_a/b-barrel"/>
</dbReference>
<keyword evidence="4" id="KW-1185">Reference proteome</keyword>
<reference evidence="3" key="1">
    <citation type="journal article" date="2020" name="Stud. Mycol.">
        <title>101 Dothideomycetes genomes: a test case for predicting lifestyles and emergence of pathogens.</title>
        <authorList>
            <person name="Haridas S."/>
            <person name="Albert R."/>
            <person name="Binder M."/>
            <person name="Bloem J."/>
            <person name="Labutti K."/>
            <person name="Salamov A."/>
            <person name="Andreopoulos B."/>
            <person name="Baker S."/>
            <person name="Barry K."/>
            <person name="Bills G."/>
            <person name="Bluhm B."/>
            <person name="Cannon C."/>
            <person name="Castanera R."/>
            <person name="Culley D."/>
            <person name="Daum C."/>
            <person name="Ezra D."/>
            <person name="Gonzalez J."/>
            <person name="Henrissat B."/>
            <person name="Kuo A."/>
            <person name="Liang C."/>
            <person name="Lipzen A."/>
            <person name="Lutzoni F."/>
            <person name="Magnuson J."/>
            <person name="Mondo S."/>
            <person name="Nolan M."/>
            <person name="Ohm R."/>
            <person name="Pangilinan J."/>
            <person name="Park H.-J."/>
            <person name="Ramirez L."/>
            <person name="Alfaro M."/>
            <person name="Sun H."/>
            <person name="Tritt A."/>
            <person name="Yoshinaga Y."/>
            <person name="Zwiers L.-H."/>
            <person name="Turgeon B."/>
            <person name="Goodwin S."/>
            <person name="Spatafora J."/>
            <person name="Crous P."/>
            <person name="Grigoriev I."/>
        </authorList>
    </citation>
    <scope>NUCLEOTIDE SEQUENCE</scope>
    <source>
        <strain evidence="3">CBS 627.86</strain>
    </source>
</reference>
<dbReference type="AlphaFoldDB" id="A0A6A5YIE0"/>
<accession>A0A6A5YIE0</accession>
<protein>
    <submittedName>
        <fullName evidence="3">EthD domain-containing protein</fullName>
    </submittedName>
</protein>
<sequence>MASDSKSDGIQVLTYIRRNPALTREQFYEHWEKVHGPKVIPWIEKHGLKRYQQIHVSGGIVPSAATSSAPNASSQQELPKEPVEFDGIAMFTTPALKQWTKAFEDPYFLDVIRPDEVTMIDTKGIGGGIVASFNGKVLDMVIDGKNASGAAGDKYRKAYEEYRKSEAI</sequence>
<dbReference type="Gene3D" id="3.30.70.100">
    <property type="match status" value="1"/>
</dbReference>
<dbReference type="EMBL" id="ML977359">
    <property type="protein sequence ID" value="KAF2106846.1"/>
    <property type="molecule type" value="Genomic_DNA"/>
</dbReference>
<name>A0A6A5YIE0_9PLEO</name>
<dbReference type="OrthoDB" id="3183782at2759"/>
<dbReference type="Pfam" id="PF07110">
    <property type="entry name" value="EthD"/>
    <property type="match status" value="1"/>
</dbReference>
<dbReference type="InterPro" id="IPR009799">
    <property type="entry name" value="EthD_dom"/>
</dbReference>
<evidence type="ECO:0000259" key="2">
    <source>
        <dbReference type="Pfam" id="PF07110"/>
    </source>
</evidence>
<evidence type="ECO:0000313" key="3">
    <source>
        <dbReference type="EMBL" id="KAF2106846.1"/>
    </source>
</evidence>
<dbReference type="GO" id="GO:0016491">
    <property type="term" value="F:oxidoreductase activity"/>
    <property type="evidence" value="ECO:0007669"/>
    <property type="project" value="InterPro"/>
</dbReference>
<evidence type="ECO:0000256" key="1">
    <source>
        <dbReference type="ARBA" id="ARBA00005986"/>
    </source>
</evidence>
<dbReference type="SUPFAM" id="SSF54909">
    <property type="entry name" value="Dimeric alpha+beta barrel"/>
    <property type="match status" value="1"/>
</dbReference>
<proteinExistence type="inferred from homology"/>
<evidence type="ECO:0000313" key="4">
    <source>
        <dbReference type="Proteomes" id="UP000799770"/>
    </source>
</evidence>
<feature type="domain" description="EthD" evidence="2">
    <location>
        <begin position="20"/>
        <end position="122"/>
    </location>
</feature>
<gene>
    <name evidence="3" type="ORF">BDV96DRAFT_590570</name>
</gene>
<organism evidence="3 4">
    <name type="scientific">Lophiotrema nucula</name>
    <dbReference type="NCBI Taxonomy" id="690887"/>
    <lineage>
        <taxon>Eukaryota</taxon>
        <taxon>Fungi</taxon>
        <taxon>Dikarya</taxon>
        <taxon>Ascomycota</taxon>
        <taxon>Pezizomycotina</taxon>
        <taxon>Dothideomycetes</taxon>
        <taxon>Pleosporomycetidae</taxon>
        <taxon>Pleosporales</taxon>
        <taxon>Lophiotremataceae</taxon>
        <taxon>Lophiotrema</taxon>
    </lineage>
</organism>
<comment type="similarity">
    <text evidence="1">Belongs to the tpcK family.</text>
</comment>
<dbReference type="Proteomes" id="UP000799770">
    <property type="component" value="Unassembled WGS sequence"/>
</dbReference>